<dbReference type="NCBIfam" id="NF010248">
    <property type="entry name" value="PRK13695.1"/>
    <property type="match status" value="1"/>
</dbReference>
<feature type="binding site" evidence="4">
    <location>
        <begin position="101"/>
        <end position="108"/>
    </location>
    <ligand>
        <name>ATP</name>
        <dbReference type="ChEBI" id="CHEBI:30616"/>
    </ligand>
</feature>
<dbReference type="RefSeq" id="WP_011276942.1">
    <property type="nucleotide sequence ID" value="NZ_BHWZ01000001.1"/>
</dbReference>
<dbReference type="EC" id="3.6.1.15" evidence="4"/>
<name>A0A0U3GMM1_9CREN</name>
<reference evidence="8 9" key="1">
    <citation type="submission" date="2015-12" db="EMBL/GenBank/DDBJ databases">
        <title>A stable core within a dynamic pangenome in Sulfolobus acidocaldarius.</title>
        <authorList>
            <person name="Anderson R."/>
            <person name="Kouris A."/>
            <person name="Seward C."/>
            <person name="Campbell K."/>
            <person name="Whitaker R."/>
        </authorList>
    </citation>
    <scope>NUCLEOTIDE SEQUENCE [LARGE SCALE GENOMIC DNA]</scope>
    <source>
        <strain evidence="6 9">GG12-C01-09</strain>
        <strain evidence="7 8">NG05B_CO5_07</strain>
    </source>
</reference>
<dbReference type="AlphaFoldDB" id="A0A0U3GMM1"/>
<evidence type="ECO:0000259" key="5">
    <source>
        <dbReference type="SMART" id="SM00382"/>
    </source>
</evidence>
<dbReference type="CDD" id="cd19482">
    <property type="entry name" value="RecA-like_Thep1"/>
    <property type="match status" value="1"/>
</dbReference>
<dbReference type="SUPFAM" id="SSF52540">
    <property type="entry name" value="P-loop containing nucleoside triphosphate hydrolases"/>
    <property type="match status" value="1"/>
</dbReference>
<evidence type="ECO:0000256" key="1">
    <source>
        <dbReference type="ARBA" id="ARBA00022741"/>
    </source>
</evidence>
<evidence type="ECO:0000256" key="3">
    <source>
        <dbReference type="ARBA" id="ARBA00022840"/>
    </source>
</evidence>
<dbReference type="Gene3D" id="3.40.50.300">
    <property type="entry name" value="P-loop containing nucleotide triphosphate hydrolases"/>
    <property type="match status" value="1"/>
</dbReference>
<dbReference type="EMBL" id="CP013694">
    <property type="protein sequence ID" value="ALU29576.1"/>
    <property type="molecule type" value="Genomic_DNA"/>
</dbReference>
<organism evidence="6 9">
    <name type="scientific">Sulfolobus acidocaldarius</name>
    <dbReference type="NCBI Taxonomy" id="2285"/>
    <lineage>
        <taxon>Archaea</taxon>
        <taxon>Thermoproteota</taxon>
        <taxon>Thermoprotei</taxon>
        <taxon>Sulfolobales</taxon>
        <taxon>Sulfolobaceae</taxon>
        <taxon>Sulfolobus</taxon>
    </lineage>
</organism>
<dbReference type="GO" id="GO:0005524">
    <property type="term" value="F:ATP binding"/>
    <property type="evidence" value="ECO:0007669"/>
    <property type="project" value="UniProtKB-UniRule"/>
</dbReference>
<dbReference type="InterPro" id="IPR004948">
    <property type="entry name" value="Nuc-triphosphatase_THEP1"/>
</dbReference>
<dbReference type="GeneID" id="14550545"/>
<dbReference type="STRING" id="1435377.SUSAZ_00055"/>
<evidence type="ECO:0000313" key="8">
    <source>
        <dbReference type="Proteomes" id="UP000060043"/>
    </source>
</evidence>
<dbReference type="Pfam" id="PF03266">
    <property type="entry name" value="NTPase_1"/>
    <property type="match status" value="1"/>
</dbReference>
<sequence length="172" mass="19842">MDKPFRIYITGKPGIGKTTLLFNIYRILKEKNWRITGFYCPEVRVNNTRMGFKIKSVLSGKEAWLARVDARSGIRIGKYYVVLEDNFVRQLEEEIFSFPDIILIDEIGPMELSSVSLKNLINKILTSNYPVIAVVHRSIKFDDGVIYEVTIQNRDILLEEILGRVTSNKNNI</sequence>
<dbReference type="PANTHER" id="PTHR43146:SF1">
    <property type="entry name" value="CANCER-RELATED NUCLEOSIDE-TRIPHOSPHATASE"/>
    <property type="match status" value="1"/>
</dbReference>
<proteinExistence type="inferred from homology"/>
<evidence type="ECO:0000313" key="7">
    <source>
        <dbReference type="EMBL" id="ALU32307.1"/>
    </source>
</evidence>
<feature type="domain" description="AAA+ ATPase" evidence="5">
    <location>
        <begin position="3"/>
        <end position="157"/>
    </location>
</feature>
<dbReference type="Proteomes" id="UP000060043">
    <property type="component" value="Chromosome"/>
</dbReference>
<dbReference type="InterPro" id="IPR003593">
    <property type="entry name" value="AAA+_ATPase"/>
</dbReference>
<keyword evidence="1 4" id="KW-0547">Nucleotide-binding</keyword>
<dbReference type="SMR" id="A0A0U3GMM1"/>
<dbReference type="GO" id="GO:0017111">
    <property type="term" value="F:ribonucleoside triphosphate phosphatase activity"/>
    <property type="evidence" value="ECO:0007669"/>
    <property type="project" value="UniProtKB-UniRule"/>
</dbReference>
<dbReference type="InterPro" id="IPR027417">
    <property type="entry name" value="P-loop_NTPase"/>
</dbReference>
<evidence type="ECO:0000256" key="4">
    <source>
        <dbReference type="HAMAP-Rule" id="MF_00796"/>
    </source>
</evidence>
<comment type="catalytic activity">
    <reaction evidence="4">
        <text>a ribonucleoside 5'-triphosphate + H2O = a ribonucleoside 5'-diphosphate + phosphate + H(+)</text>
        <dbReference type="Rhea" id="RHEA:23680"/>
        <dbReference type="ChEBI" id="CHEBI:15377"/>
        <dbReference type="ChEBI" id="CHEBI:15378"/>
        <dbReference type="ChEBI" id="CHEBI:43474"/>
        <dbReference type="ChEBI" id="CHEBI:57930"/>
        <dbReference type="ChEBI" id="CHEBI:61557"/>
        <dbReference type="EC" id="3.6.1.15"/>
    </reaction>
</comment>
<dbReference type="HAMAP" id="MF_00796">
    <property type="entry name" value="NTPase_1"/>
    <property type="match status" value="1"/>
</dbReference>
<dbReference type="Proteomes" id="UP000065473">
    <property type="component" value="Chromosome"/>
</dbReference>
<comment type="similarity">
    <text evidence="4">Belongs to the THEP1 NTPase family.</text>
</comment>
<dbReference type="SMART" id="SM00382">
    <property type="entry name" value="AAA"/>
    <property type="match status" value="1"/>
</dbReference>
<feature type="binding site" evidence="4">
    <location>
        <begin position="11"/>
        <end position="18"/>
    </location>
    <ligand>
        <name>ATP</name>
        <dbReference type="ChEBI" id="CHEBI:30616"/>
    </ligand>
</feature>
<keyword evidence="2 4" id="KW-0378">Hydrolase</keyword>
<dbReference type="PaxDb" id="1435377-SUSAZ_00055"/>
<accession>A0A0U3GMM1</accession>
<dbReference type="OrthoDB" id="52698at2157"/>
<dbReference type="EMBL" id="CP013695">
    <property type="protein sequence ID" value="ALU32307.1"/>
    <property type="molecule type" value="Genomic_DNA"/>
</dbReference>
<evidence type="ECO:0000313" key="9">
    <source>
        <dbReference type="Proteomes" id="UP000065473"/>
    </source>
</evidence>
<evidence type="ECO:0000313" key="6">
    <source>
        <dbReference type="EMBL" id="ALU29576.1"/>
    </source>
</evidence>
<dbReference type="PANTHER" id="PTHR43146">
    <property type="entry name" value="CANCER-RELATED NUCLEOSIDE-TRIPHOSPHATASE"/>
    <property type="match status" value="1"/>
</dbReference>
<protein>
    <recommendedName>
        <fullName evidence="4">Nucleoside-triphosphatase ATY89_06195</fullName>
        <shortName evidence="4">NTPase</shortName>
        <ecNumber evidence="4">3.6.1.15</ecNumber>
    </recommendedName>
    <alternativeName>
        <fullName evidence="4">Nucleoside triphosphate phosphohydrolase</fullName>
    </alternativeName>
</protein>
<gene>
    <name evidence="6" type="ORF">ATY89_06195</name>
    <name evidence="7" type="ORF">ATZ20_09220</name>
</gene>
<dbReference type="OMA" id="VTAVQNC"/>
<keyword evidence="3 4" id="KW-0067">ATP-binding</keyword>
<evidence type="ECO:0000256" key="2">
    <source>
        <dbReference type="ARBA" id="ARBA00022801"/>
    </source>
</evidence>
<comment type="function">
    <text evidence="4">Has nucleotide phosphatase activity towards ATP, GTP, CTP, TTP and UTP. May hydrolyze nucleoside diphosphates with lower efficiency.</text>
</comment>